<accession>A0A1F7GWD1</accession>
<gene>
    <name evidence="3" type="ORF">A3C24_04485</name>
</gene>
<proteinExistence type="predicted"/>
<organism evidence="3 4">
    <name type="scientific">Candidatus Roizmanbacteria bacterium RIFCSPHIGHO2_02_FULL_37_24</name>
    <dbReference type="NCBI Taxonomy" id="1802037"/>
    <lineage>
        <taxon>Bacteria</taxon>
        <taxon>Candidatus Roizmaniibacteriota</taxon>
    </lineage>
</organism>
<feature type="domain" description="LTD" evidence="2">
    <location>
        <begin position="149"/>
        <end position="269"/>
    </location>
</feature>
<evidence type="ECO:0000313" key="3">
    <source>
        <dbReference type="EMBL" id="OGK22792.1"/>
    </source>
</evidence>
<dbReference type="PROSITE" id="PS51841">
    <property type="entry name" value="LTD"/>
    <property type="match status" value="1"/>
</dbReference>
<dbReference type="EMBL" id="MFZM01000033">
    <property type="protein sequence ID" value="OGK22792.1"/>
    <property type="molecule type" value="Genomic_DNA"/>
</dbReference>
<feature type="region of interest" description="Disordered" evidence="1">
    <location>
        <begin position="121"/>
        <end position="157"/>
    </location>
</feature>
<dbReference type="AlphaFoldDB" id="A0A1F7GWD1"/>
<dbReference type="Proteomes" id="UP000177159">
    <property type="component" value="Unassembled WGS sequence"/>
</dbReference>
<reference evidence="3 4" key="1">
    <citation type="journal article" date="2016" name="Nat. Commun.">
        <title>Thousands of microbial genomes shed light on interconnected biogeochemical processes in an aquifer system.</title>
        <authorList>
            <person name="Anantharaman K."/>
            <person name="Brown C.T."/>
            <person name="Hug L.A."/>
            <person name="Sharon I."/>
            <person name="Castelle C.J."/>
            <person name="Probst A.J."/>
            <person name="Thomas B.C."/>
            <person name="Singh A."/>
            <person name="Wilkins M.J."/>
            <person name="Karaoz U."/>
            <person name="Brodie E.L."/>
            <person name="Williams K.H."/>
            <person name="Hubbard S.S."/>
            <person name="Banfield J.F."/>
        </authorList>
    </citation>
    <scope>NUCLEOTIDE SEQUENCE [LARGE SCALE GENOMIC DNA]</scope>
</reference>
<dbReference type="SUPFAM" id="SSF74853">
    <property type="entry name" value="Lamin A/C globular tail domain"/>
    <property type="match status" value="2"/>
</dbReference>
<dbReference type="Gene3D" id="2.60.40.1260">
    <property type="entry name" value="Lamin Tail domain"/>
    <property type="match status" value="1"/>
</dbReference>
<evidence type="ECO:0000259" key="2">
    <source>
        <dbReference type="PROSITE" id="PS51841"/>
    </source>
</evidence>
<comment type="caution">
    <text evidence="3">The sequence shown here is derived from an EMBL/GenBank/DDBJ whole genome shotgun (WGS) entry which is preliminary data.</text>
</comment>
<dbReference type="InterPro" id="IPR001322">
    <property type="entry name" value="Lamin_tail_dom"/>
</dbReference>
<dbReference type="InterPro" id="IPR036415">
    <property type="entry name" value="Lamin_tail_dom_sf"/>
</dbReference>
<feature type="compositionally biased region" description="Low complexity" evidence="1">
    <location>
        <begin position="130"/>
        <end position="157"/>
    </location>
</feature>
<name>A0A1F7GWD1_9BACT</name>
<evidence type="ECO:0000256" key="1">
    <source>
        <dbReference type="SAM" id="MobiDB-lite"/>
    </source>
</evidence>
<sequence length="392" mass="43387">MYVVIVFLFLFLYPKTVDAGVVFNEVFPVVESGSYEWVEIYNDGDSFINLSTYEIFDLTGKTLLLDQNILGPFTFALATSSGVLNNGGDSLFLKNSAGDILETLTYPNSLSSTETYAKCPDGSGEWTRVSTPTKSSSNTSSCLSEPTTTSTPSQIPTTGIEHQNYTINNIFISEIMINPVSGENEWIELYNQNDFVVELKNWLIDDIENSGSPPIAFSLTLPAESYAVIELSTSILNNSGDQVRLLDFGSVLKDFFSYEISSPGLTYGRILFEDNFFCKQNPSKGLNNNQCTEVKYSSPAVAPSTQALQKINVATDSAKLKKNIVSFQTLHAIKTSKKELPQQRIPSVESNKLHQNKNSLLAVTSSSFFLSVVHVVYSVYRLGRKWKVSSRT</sequence>
<evidence type="ECO:0000313" key="4">
    <source>
        <dbReference type="Proteomes" id="UP000177159"/>
    </source>
</evidence>
<dbReference type="Pfam" id="PF00932">
    <property type="entry name" value="LTD"/>
    <property type="match status" value="1"/>
</dbReference>
<protein>
    <recommendedName>
        <fullName evidence="2">LTD domain-containing protein</fullName>
    </recommendedName>
</protein>